<evidence type="ECO:0000256" key="1">
    <source>
        <dbReference type="ARBA" id="ARBA00023015"/>
    </source>
</evidence>
<dbReference type="Gene3D" id="2.10.109.10">
    <property type="entry name" value="Umud Fragment, subunit A"/>
    <property type="match status" value="1"/>
</dbReference>
<dbReference type="OrthoDB" id="3831186at2"/>
<dbReference type="Proteomes" id="UP000198034">
    <property type="component" value="Unassembled WGS sequence"/>
</dbReference>
<comment type="caution">
    <text evidence="5">The sequence shown here is derived from an EMBL/GenBank/DDBJ whole genome shotgun (WGS) entry which is preliminary data.</text>
</comment>
<dbReference type="CDD" id="cd06529">
    <property type="entry name" value="S24_LexA-like"/>
    <property type="match status" value="1"/>
</dbReference>
<evidence type="ECO:0000313" key="5">
    <source>
        <dbReference type="EMBL" id="OWP75693.1"/>
    </source>
</evidence>
<reference evidence="5 6" key="1">
    <citation type="journal article" date="2017" name="Infect. Genet. Evol.">
        <title>Comparative genome analysis of fish pathogen Flavobacterium columnare reveals extensive sequence diversity within the species.</title>
        <authorList>
            <person name="Kayansamruaj P."/>
            <person name="Dong H.T."/>
            <person name="Hirono I."/>
            <person name="Kondo H."/>
            <person name="Senapin S."/>
            <person name="Rodkhum C."/>
        </authorList>
    </citation>
    <scope>NUCLEOTIDE SEQUENCE [LARGE SCALE GENOMIC DNA]</scope>
    <source>
        <strain evidence="5 6">1214</strain>
    </source>
</reference>
<evidence type="ECO:0000256" key="2">
    <source>
        <dbReference type="ARBA" id="ARBA00023125"/>
    </source>
</evidence>
<dbReference type="PANTHER" id="PTHR40661">
    <property type="match status" value="1"/>
</dbReference>
<accession>A0A2D0AHN8</accession>
<organism evidence="5 6">
    <name type="scientific">Flavobacterium columnare</name>
    <dbReference type="NCBI Taxonomy" id="996"/>
    <lineage>
        <taxon>Bacteria</taxon>
        <taxon>Pseudomonadati</taxon>
        <taxon>Bacteroidota</taxon>
        <taxon>Flavobacteriia</taxon>
        <taxon>Flavobacteriales</taxon>
        <taxon>Flavobacteriaceae</taxon>
        <taxon>Flavobacterium</taxon>
    </lineage>
</organism>
<dbReference type="InterPro" id="IPR039418">
    <property type="entry name" value="LexA-like"/>
</dbReference>
<dbReference type="AlphaFoldDB" id="A0A2D0AHN8"/>
<dbReference type="GO" id="GO:0003677">
    <property type="term" value="F:DNA binding"/>
    <property type="evidence" value="ECO:0007669"/>
    <property type="project" value="UniProtKB-KW"/>
</dbReference>
<dbReference type="SUPFAM" id="SSF51306">
    <property type="entry name" value="LexA/Signal peptidase"/>
    <property type="match status" value="1"/>
</dbReference>
<dbReference type="Pfam" id="PF00717">
    <property type="entry name" value="Peptidase_S24"/>
    <property type="match status" value="1"/>
</dbReference>
<dbReference type="InterPro" id="IPR001387">
    <property type="entry name" value="Cro/C1-type_HTH"/>
</dbReference>
<evidence type="ECO:0000313" key="6">
    <source>
        <dbReference type="Proteomes" id="UP000198034"/>
    </source>
</evidence>
<dbReference type="EMBL" id="MTCY01000037">
    <property type="protein sequence ID" value="OWP75693.1"/>
    <property type="molecule type" value="Genomic_DNA"/>
</dbReference>
<dbReference type="CDD" id="cd00093">
    <property type="entry name" value="HTH_XRE"/>
    <property type="match status" value="1"/>
</dbReference>
<keyword evidence="1" id="KW-0805">Transcription regulation</keyword>
<keyword evidence="3" id="KW-0804">Transcription</keyword>
<gene>
    <name evidence="5" type="ORF">BWK62_11430</name>
</gene>
<dbReference type="InterPro" id="IPR036286">
    <property type="entry name" value="LexA/Signal_pep-like_sf"/>
</dbReference>
<evidence type="ECO:0000259" key="4">
    <source>
        <dbReference type="Pfam" id="PF00717"/>
    </source>
</evidence>
<dbReference type="InterPro" id="IPR010982">
    <property type="entry name" value="Lambda_DNA-bd_dom_sf"/>
</dbReference>
<keyword evidence="2" id="KW-0238">DNA-binding</keyword>
<evidence type="ECO:0000256" key="3">
    <source>
        <dbReference type="ARBA" id="ARBA00023163"/>
    </source>
</evidence>
<feature type="domain" description="Peptidase S24/S26A/S26B/S26C" evidence="4">
    <location>
        <begin position="109"/>
        <end position="209"/>
    </location>
</feature>
<sequence length="267" mass="30430">MDIHEKIKLIIDTLKLNNNSFAKLIGVTTTTIDSITNGRLQENGERKKTKPGYDLINSIVEHCNVNPDYLFEKSDEMFVIGDGTFGLSMPKVITINEDGKENINLIGAQARAGYLNGYADPEYIEKLPAFSMPMLNEGTYRCFEVKGNSMTTTIHDGDYIFGRYVENFEDIVDGRIYVIVSKYDGVVVKRVLNRIKESGKLILKSDNRDGNFPVYSINAEDVLEVWYAKMYASKQMPDPVSIYEKIHELESKVYELENLFRSSKKMN</sequence>
<dbReference type="InterPro" id="IPR015927">
    <property type="entry name" value="Peptidase_S24_S26A/B/C"/>
</dbReference>
<protein>
    <submittedName>
        <fullName evidence="5">Transcriptional regulator</fullName>
    </submittedName>
</protein>
<name>A0A2D0AHN8_9FLAO</name>
<dbReference type="PANTHER" id="PTHR40661:SF3">
    <property type="entry name" value="FELS-1 PROPHAGE TRANSCRIPTIONAL REGULATOR"/>
    <property type="match status" value="1"/>
</dbReference>
<dbReference type="Gene3D" id="1.10.260.40">
    <property type="entry name" value="lambda repressor-like DNA-binding domains"/>
    <property type="match status" value="1"/>
</dbReference>
<proteinExistence type="predicted"/>
<dbReference type="SUPFAM" id="SSF47413">
    <property type="entry name" value="lambda repressor-like DNA-binding domains"/>
    <property type="match status" value="1"/>
</dbReference>